<accession>A0A9P5YJ38</accession>
<evidence type="ECO:0000313" key="3">
    <source>
        <dbReference type="Proteomes" id="UP000807469"/>
    </source>
</evidence>
<name>A0A9P5YJ38_9AGAR</name>
<feature type="compositionally biased region" description="Low complexity" evidence="1">
    <location>
        <begin position="174"/>
        <end position="209"/>
    </location>
</feature>
<dbReference type="AlphaFoldDB" id="A0A9P5YJ38"/>
<dbReference type="EMBL" id="MU156132">
    <property type="protein sequence ID" value="KAF9470239.1"/>
    <property type="molecule type" value="Genomic_DNA"/>
</dbReference>
<feature type="region of interest" description="Disordered" evidence="1">
    <location>
        <begin position="92"/>
        <end position="265"/>
    </location>
</feature>
<gene>
    <name evidence="2" type="ORF">BDN70DRAFT_939890</name>
</gene>
<comment type="caution">
    <text evidence="2">The sequence shown here is derived from an EMBL/GenBank/DDBJ whole genome shotgun (WGS) entry which is preliminary data.</text>
</comment>
<reference evidence="2" key="1">
    <citation type="submission" date="2020-11" db="EMBL/GenBank/DDBJ databases">
        <authorList>
            <consortium name="DOE Joint Genome Institute"/>
            <person name="Ahrendt S."/>
            <person name="Riley R."/>
            <person name="Andreopoulos W."/>
            <person name="Labutti K."/>
            <person name="Pangilinan J."/>
            <person name="Ruiz-Duenas F.J."/>
            <person name="Barrasa J.M."/>
            <person name="Sanchez-Garcia M."/>
            <person name="Camarero S."/>
            <person name="Miyauchi S."/>
            <person name="Serrano A."/>
            <person name="Linde D."/>
            <person name="Babiker R."/>
            <person name="Drula E."/>
            <person name="Ayuso-Fernandez I."/>
            <person name="Pacheco R."/>
            <person name="Padilla G."/>
            <person name="Ferreira P."/>
            <person name="Barriuso J."/>
            <person name="Kellner H."/>
            <person name="Castanera R."/>
            <person name="Alfaro M."/>
            <person name="Ramirez L."/>
            <person name="Pisabarro A.G."/>
            <person name="Kuo A."/>
            <person name="Tritt A."/>
            <person name="Lipzen A."/>
            <person name="He G."/>
            <person name="Yan M."/>
            <person name="Ng V."/>
            <person name="Cullen D."/>
            <person name="Martin F."/>
            <person name="Rosso M.-N."/>
            <person name="Henrissat B."/>
            <person name="Hibbett D."/>
            <person name="Martinez A.T."/>
            <person name="Grigoriev I.V."/>
        </authorList>
    </citation>
    <scope>NUCLEOTIDE SEQUENCE</scope>
    <source>
        <strain evidence="2">CIRM-BRFM 674</strain>
    </source>
</reference>
<organism evidence="2 3">
    <name type="scientific">Pholiota conissans</name>
    <dbReference type="NCBI Taxonomy" id="109636"/>
    <lineage>
        <taxon>Eukaryota</taxon>
        <taxon>Fungi</taxon>
        <taxon>Dikarya</taxon>
        <taxon>Basidiomycota</taxon>
        <taxon>Agaricomycotina</taxon>
        <taxon>Agaricomycetes</taxon>
        <taxon>Agaricomycetidae</taxon>
        <taxon>Agaricales</taxon>
        <taxon>Agaricineae</taxon>
        <taxon>Strophariaceae</taxon>
        <taxon>Pholiota</taxon>
    </lineage>
</organism>
<keyword evidence="3" id="KW-1185">Reference proteome</keyword>
<evidence type="ECO:0000313" key="2">
    <source>
        <dbReference type="EMBL" id="KAF9470239.1"/>
    </source>
</evidence>
<sequence length="265" mass="27957">MSQPQLEKDISALESQVKGLVAKGGILDASDQLLSAKDALYARAPADRTWWNNRIRILHTAFKLLTQFKNSERPADKTLVYFAKLMEQINGSTQSSSSTVAQPNKPGASISTRPPAASAKVATAMVTTTTSKPNPAAPTAPAKSSVPTPAPSPAPPKLSVSETVNPSVPPKAPALPKTTSTTAPKKTSAAAPTKQGATATSRPSTTRPSNPSPGPSHPEADSPRDDRPMKKDQPKSKKPQKGKTAAEQHAIGEHSYKLASYIRCR</sequence>
<dbReference type="Proteomes" id="UP000807469">
    <property type="component" value="Unassembled WGS sequence"/>
</dbReference>
<evidence type="ECO:0000256" key="1">
    <source>
        <dbReference type="SAM" id="MobiDB-lite"/>
    </source>
</evidence>
<feature type="compositionally biased region" description="Basic and acidic residues" evidence="1">
    <location>
        <begin position="218"/>
        <end position="235"/>
    </location>
</feature>
<proteinExistence type="predicted"/>
<feature type="compositionally biased region" description="Basic and acidic residues" evidence="1">
    <location>
        <begin position="244"/>
        <end position="256"/>
    </location>
</feature>
<feature type="compositionally biased region" description="Polar residues" evidence="1">
    <location>
        <begin position="92"/>
        <end position="102"/>
    </location>
</feature>
<feature type="compositionally biased region" description="Low complexity" evidence="1">
    <location>
        <begin position="116"/>
        <end position="147"/>
    </location>
</feature>
<protein>
    <submittedName>
        <fullName evidence="2">Uncharacterized protein</fullName>
    </submittedName>
</protein>